<evidence type="ECO:0000313" key="1">
    <source>
        <dbReference type="EMBL" id="NOV04127.1"/>
    </source>
</evidence>
<comment type="caution">
    <text evidence="1">The sequence shown here is derived from an EMBL/GenBank/DDBJ whole genome shotgun (WGS) entry which is preliminary data.</text>
</comment>
<sequence length="144" mass="16635">MQSHADANHKSERCERMSKISAVLLLIGLSWCCTAQVSMETGIETDILETIARQAAPSQEPDPQYAKWSRLAFHEAGKVYTLLDYRYLGHSHVAAGVDQQQFRFWVRHKGVEFPLIVSIRYDPVSEKLFTIDMEQERRRNLQIL</sequence>
<dbReference type="Gene3D" id="3.10.450.390">
    <property type="entry name" value="Protein of unknown function DUF3889"/>
    <property type="match status" value="1"/>
</dbReference>
<dbReference type="EMBL" id="WHNZ01000078">
    <property type="protein sequence ID" value="NOV04127.1"/>
    <property type="molecule type" value="Genomic_DNA"/>
</dbReference>
<dbReference type="Pfam" id="PF13028">
    <property type="entry name" value="DUF3889"/>
    <property type="match status" value="1"/>
</dbReference>
<dbReference type="InterPro" id="IPR024987">
    <property type="entry name" value="DUF3889"/>
</dbReference>
<gene>
    <name evidence="1" type="ORF">GC097_29550</name>
</gene>
<proteinExistence type="predicted"/>
<evidence type="ECO:0000313" key="2">
    <source>
        <dbReference type="Proteomes" id="UP000618579"/>
    </source>
</evidence>
<organism evidence="1 2">
    <name type="scientific">Paenibacillus planticolens</name>
    <dbReference type="NCBI Taxonomy" id="2654976"/>
    <lineage>
        <taxon>Bacteria</taxon>
        <taxon>Bacillati</taxon>
        <taxon>Bacillota</taxon>
        <taxon>Bacilli</taxon>
        <taxon>Bacillales</taxon>
        <taxon>Paenibacillaceae</taxon>
        <taxon>Paenibacillus</taxon>
    </lineage>
</organism>
<dbReference type="Proteomes" id="UP000618579">
    <property type="component" value="Unassembled WGS sequence"/>
</dbReference>
<reference evidence="1 2" key="1">
    <citation type="submission" date="2019-10" db="EMBL/GenBank/DDBJ databases">
        <title>Description of Paenibacillus pedi sp. nov.</title>
        <authorList>
            <person name="Carlier A."/>
            <person name="Qi S."/>
        </authorList>
    </citation>
    <scope>NUCLEOTIDE SEQUENCE [LARGE SCALE GENOMIC DNA]</scope>
    <source>
        <strain evidence="1 2">LMG 31457</strain>
    </source>
</reference>
<name>A0ABX1ZVX9_9BACL</name>
<protein>
    <submittedName>
        <fullName evidence="1">DUF3889 domain-containing protein</fullName>
    </submittedName>
</protein>
<accession>A0ABX1ZVX9</accession>
<keyword evidence="2" id="KW-1185">Reference proteome</keyword>